<proteinExistence type="predicted"/>
<dbReference type="Proteomes" id="UP001212602">
    <property type="component" value="Unassembled WGS sequence"/>
</dbReference>
<feature type="transmembrane region" description="Helical" evidence="1">
    <location>
        <begin position="571"/>
        <end position="591"/>
    </location>
</feature>
<dbReference type="RefSeq" id="WP_271428584.1">
    <property type="nucleotide sequence ID" value="NZ_JAQIPB010000006.1"/>
</dbReference>
<dbReference type="EMBL" id="JAQIPB010000006">
    <property type="protein sequence ID" value="MDA7417346.1"/>
    <property type="molecule type" value="Genomic_DNA"/>
</dbReference>
<dbReference type="AlphaFoldDB" id="A0AAE3N8Z6"/>
<feature type="transmembrane region" description="Helical" evidence="1">
    <location>
        <begin position="238"/>
        <end position="259"/>
    </location>
</feature>
<name>A0AAE3N8Z6_9BURK</name>
<comment type="caution">
    <text evidence="2">The sequence shown here is derived from an EMBL/GenBank/DDBJ whole genome shotgun (WGS) entry which is preliminary data.</text>
</comment>
<protein>
    <submittedName>
        <fullName evidence="2">Uncharacterized protein</fullName>
    </submittedName>
</protein>
<reference evidence="2" key="1">
    <citation type="submission" date="2023-01" db="EMBL/GenBank/DDBJ databases">
        <title>Xenophilus mangrovi sp. nov., isolated from soil of Mangrove nature reserve.</title>
        <authorList>
            <person name="Xu S."/>
            <person name="Liu Z."/>
            <person name="Xu Y."/>
        </authorList>
    </citation>
    <scope>NUCLEOTIDE SEQUENCE</scope>
    <source>
        <strain evidence="2">YW8</strain>
    </source>
</reference>
<gene>
    <name evidence="2" type="ORF">PGB34_13330</name>
</gene>
<evidence type="ECO:0000313" key="2">
    <source>
        <dbReference type="EMBL" id="MDA7417346.1"/>
    </source>
</evidence>
<accession>A0AAE3N8Z6</accession>
<sequence length="670" mass="72823">MSTDLLHTAPVSHPQPARRAPWLRWALAYALVAGASLWLRQGFATHAVAAAGFDDALFVRLAYSLGAGQWLGPFDRVTLAKGMGYPLFIALSAALSIPLKLAEQAIYLLVCALLAHALARRLRRPGAGFALFAALAFNPVLWHPELARIIREGLYLTQSLAVLALAAALLVPPRRQRRGALPLLGGAVLAFYWCTREEGLWLVPSLALMATAVLLAGLRRQRRAARRHAALAPPRRRLFQALLPLLAAGLVAGLGVAGVKAVNQARYGVFLATEFQDARFQRAYGALARIRHDQRRPYVVFPADARQRAYAASPAARELQPAFEGENSALWRHVGCTQLHIAAADCPEVLSGWFMWALRDAVWLAGHYESAPRAMAFYERLSTEINAACDSGRLACDAPRRGLAPAFDAQRLGAAAQAAAWLTRALVQLGDGQIGARPSLGRLDDLEYIRQMVGRLTLPAIQDVAVALRWESPTGAPVPPLRIEGPSAAQWRLELQPGEDPRTQQLRLLTDCSASDCRLALGDAMLPLSNGGELRSAQGLLRITDVRLHARTLEGQRTRAQQAAARLLAKAYAWAWPPLTLAALLGWALALRQWLLRPHRRNALPWMLLLASAALTAVATRIALLAWLDATSIPSAHMLYASPASPMVLLFTVLGLLLGQAALRGAWPRN</sequence>
<keyword evidence="3" id="KW-1185">Reference proteome</keyword>
<keyword evidence="1" id="KW-1133">Transmembrane helix</keyword>
<evidence type="ECO:0000256" key="1">
    <source>
        <dbReference type="SAM" id="Phobius"/>
    </source>
</evidence>
<feature type="transmembrane region" description="Helical" evidence="1">
    <location>
        <begin position="22"/>
        <end position="39"/>
    </location>
</feature>
<keyword evidence="1" id="KW-0812">Transmembrane</keyword>
<feature type="transmembrane region" description="Helical" evidence="1">
    <location>
        <begin position="603"/>
        <end position="628"/>
    </location>
</feature>
<organism evidence="2 3">
    <name type="scientific">Xenophilus arseniciresistens</name>
    <dbReference type="NCBI Taxonomy" id="1283306"/>
    <lineage>
        <taxon>Bacteria</taxon>
        <taxon>Pseudomonadati</taxon>
        <taxon>Pseudomonadota</taxon>
        <taxon>Betaproteobacteria</taxon>
        <taxon>Burkholderiales</taxon>
        <taxon>Comamonadaceae</taxon>
        <taxon>Xenophilus</taxon>
    </lineage>
</organism>
<feature type="transmembrane region" description="Helical" evidence="1">
    <location>
        <begin position="179"/>
        <end position="195"/>
    </location>
</feature>
<feature type="transmembrane region" description="Helical" evidence="1">
    <location>
        <begin position="154"/>
        <end position="172"/>
    </location>
</feature>
<evidence type="ECO:0000313" key="3">
    <source>
        <dbReference type="Proteomes" id="UP001212602"/>
    </source>
</evidence>
<feature type="transmembrane region" description="Helical" evidence="1">
    <location>
        <begin position="201"/>
        <end position="218"/>
    </location>
</feature>
<keyword evidence="1" id="KW-0472">Membrane</keyword>
<feature type="transmembrane region" description="Helical" evidence="1">
    <location>
        <begin position="648"/>
        <end position="667"/>
    </location>
</feature>
<feature type="transmembrane region" description="Helical" evidence="1">
    <location>
        <begin position="126"/>
        <end position="142"/>
    </location>
</feature>